<organism evidence="1 2">
    <name type="scientific">Sulfitobacter noctilucicola</name>
    <dbReference type="NCBI Taxonomy" id="1342301"/>
    <lineage>
        <taxon>Bacteria</taxon>
        <taxon>Pseudomonadati</taxon>
        <taxon>Pseudomonadota</taxon>
        <taxon>Alphaproteobacteria</taxon>
        <taxon>Rhodobacterales</taxon>
        <taxon>Roseobacteraceae</taxon>
        <taxon>Sulfitobacter</taxon>
    </lineage>
</organism>
<accession>A0A7W6M8Q1</accession>
<reference evidence="1 2" key="1">
    <citation type="submission" date="2020-08" db="EMBL/GenBank/DDBJ databases">
        <title>Genomic Encyclopedia of Type Strains, Phase IV (KMG-IV): sequencing the most valuable type-strain genomes for metagenomic binning, comparative biology and taxonomic classification.</title>
        <authorList>
            <person name="Goeker M."/>
        </authorList>
    </citation>
    <scope>NUCLEOTIDE SEQUENCE [LARGE SCALE GENOMIC DNA]</scope>
    <source>
        <strain evidence="1 2">DSM 101015</strain>
    </source>
</reference>
<name>A0A7W6M8Q1_9RHOB</name>
<comment type="caution">
    <text evidence="1">The sequence shown here is derived from an EMBL/GenBank/DDBJ whole genome shotgun (WGS) entry which is preliminary data.</text>
</comment>
<gene>
    <name evidence="1" type="ORF">GGR93_001911</name>
</gene>
<proteinExistence type="predicted"/>
<dbReference type="Proteomes" id="UP000565745">
    <property type="component" value="Unassembled WGS sequence"/>
</dbReference>
<dbReference type="RefSeq" id="WP_025057049.1">
    <property type="nucleotide sequence ID" value="NZ_JACIFU010000002.1"/>
</dbReference>
<dbReference type="EMBL" id="JACIFU010000002">
    <property type="protein sequence ID" value="MBB4174138.1"/>
    <property type="molecule type" value="Genomic_DNA"/>
</dbReference>
<dbReference type="AlphaFoldDB" id="A0A7W6M8Q1"/>
<evidence type="ECO:0000313" key="2">
    <source>
        <dbReference type="Proteomes" id="UP000565745"/>
    </source>
</evidence>
<keyword evidence="2" id="KW-1185">Reference proteome</keyword>
<evidence type="ECO:0000313" key="1">
    <source>
        <dbReference type="EMBL" id="MBB4174138.1"/>
    </source>
</evidence>
<dbReference type="OrthoDB" id="7796173at2"/>
<sequence>MWTVYTTKEGDTMDTIIAKLKIKDPATVLIHKDNAKLKKDLKAGRPLPKGTKVTVPDPKAKVYVVKTRYGTEYMGEKAYKEYMKVVNAKMDEVAFKLKQQMTGATTRHDSQRKINSDQWFVAAVLDVASRIEEPTNRKQAESALKKAQGYAKSRNHAAYDREIEALSVIIATYERDVNAWVEGLIGAGTSTIQVLEGVKTVGMVCGAVAATTVIAPVGLAAGVLTGAAVGGGTQLAYDGFDNIGRVAAGTKVRSTGENLKRAAGSALAGAAGAAVVGVIMKYAGPHIIKFATSSKFVQAQAKRVLSRAPINLNKIFFKETEAVMTKLGVTTKDAFLRAQPEILVTALTKFFLRSSAGALNKYIGTGGLIKKHIIDWIAGDEKRVSGSNPETTAKSFANDVVKSGKIDEVYDDLIKTNEKTFTKILQQELKVVALAELKKQKA</sequence>
<protein>
    <submittedName>
        <fullName evidence="1">Phage tail protein X</fullName>
    </submittedName>
</protein>